<evidence type="ECO:0000259" key="2">
    <source>
        <dbReference type="Pfam" id="PF13191"/>
    </source>
</evidence>
<dbReference type="EMBL" id="JACHXP010000007">
    <property type="protein sequence ID" value="MBB3190561.1"/>
    <property type="molecule type" value="Genomic_DNA"/>
</dbReference>
<accession>A0A839V5Z0</accession>
<feature type="domain" description="Orc1-like AAA ATPase" evidence="2">
    <location>
        <begin position="18"/>
        <end position="205"/>
    </location>
</feature>
<protein>
    <recommendedName>
        <fullName evidence="2">Orc1-like AAA ATPase domain-containing protein</fullName>
    </recommendedName>
</protein>
<organism evidence="3 4">
    <name type="scientific">Halomonas cerina</name>
    <dbReference type="NCBI Taxonomy" id="447424"/>
    <lineage>
        <taxon>Bacteria</taxon>
        <taxon>Pseudomonadati</taxon>
        <taxon>Pseudomonadota</taxon>
        <taxon>Gammaproteobacteria</taxon>
        <taxon>Oceanospirillales</taxon>
        <taxon>Halomonadaceae</taxon>
        <taxon>Halomonas</taxon>
    </lineage>
</organism>
<gene>
    <name evidence="3" type="ORF">FHR94_001794</name>
</gene>
<name>A0A839V5Z0_9GAMM</name>
<dbReference type="PANTHER" id="PTHR34301:SF8">
    <property type="entry name" value="ATPASE DOMAIN-CONTAINING PROTEIN"/>
    <property type="match status" value="1"/>
</dbReference>
<dbReference type="AlphaFoldDB" id="A0A839V5Z0"/>
<dbReference type="SUPFAM" id="SSF52540">
    <property type="entry name" value="P-loop containing nucleoside triphosphate hydrolases"/>
    <property type="match status" value="1"/>
</dbReference>
<dbReference type="Gene3D" id="3.40.50.300">
    <property type="entry name" value="P-loop containing nucleotide triphosphate hydrolases"/>
    <property type="match status" value="1"/>
</dbReference>
<dbReference type="RefSeq" id="WP_183325294.1">
    <property type="nucleotide sequence ID" value="NZ_JACHXP010000007.1"/>
</dbReference>
<comment type="caution">
    <text evidence="3">The sequence shown here is derived from an EMBL/GenBank/DDBJ whole genome shotgun (WGS) entry which is preliminary data.</text>
</comment>
<keyword evidence="4" id="KW-1185">Reference proteome</keyword>
<dbReference type="Pfam" id="PF13191">
    <property type="entry name" value="AAA_16"/>
    <property type="match status" value="1"/>
</dbReference>
<dbReference type="InterPro" id="IPR027417">
    <property type="entry name" value="P-loop_NTPase"/>
</dbReference>
<sequence length="398" mass="43557">MDPVTNPYAPGAGSPPPELAGRDPLRDRLRISVQRLRRGRSAKSLMMIGLRGVGKTVLLERMRQDAEAEGIHTLRLEAPEHRSLPALLAPQLRLALLRLSRTEQAQVLARRGLSALAGFARALKVKYRDIEVGFDAEPQPGLADNGDLELDLAMLLEEVGRAAREAGTALVMFVDELQYVAEEQLAALISALHRCSQLALPISLVGAGLPQLRGRAGKAKSYAERLFDYPEIGPLDDESATRALVNPAREESVEFEPEAITAILTASRGYPYFLQEWASHTWDIAAQSPITRADVALATLEVTAALDANFFMVRFDRITPAGRCYLRAMAELGPGPHRSGEIAAVLHKRVQALAPIRAALIEDGMLWSPGHGQTAFTVPLFDDFMRRTMSGDECWQAT</sequence>
<evidence type="ECO:0000313" key="3">
    <source>
        <dbReference type="EMBL" id="MBB3190561.1"/>
    </source>
</evidence>
<dbReference type="PANTHER" id="PTHR34301">
    <property type="entry name" value="DNA-BINDING PROTEIN-RELATED"/>
    <property type="match status" value="1"/>
</dbReference>
<evidence type="ECO:0000256" key="1">
    <source>
        <dbReference type="SAM" id="MobiDB-lite"/>
    </source>
</evidence>
<feature type="region of interest" description="Disordered" evidence="1">
    <location>
        <begin position="1"/>
        <end position="24"/>
    </location>
</feature>
<evidence type="ECO:0000313" key="4">
    <source>
        <dbReference type="Proteomes" id="UP000547614"/>
    </source>
</evidence>
<dbReference type="InterPro" id="IPR041664">
    <property type="entry name" value="AAA_16"/>
</dbReference>
<reference evidence="3 4" key="1">
    <citation type="submission" date="2020-08" db="EMBL/GenBank/DDBJ databases">
        <title>Genomic Encyclopedia of Type Strains, Phase III (KMG-III): the genomes of soil and plant-associated and newly described type strains.</title>
        <authorList>
            <person name="Whitman W."/>
        </authorList>
    </citation>
    <scope>NUCLEOTIDE SEQUENCE [LARGE SCALE GENOMIC DNA]</scope>
    <source>
        <strain evidence="3 4">CECT 7282</strain>
    </source>
</reference>
<dbReference type="Proteomes" id="UP000547614">
    <property type="component" value="Unassembled WGS sequence"/>
</dbReference>
<proteinExistence type="predicted"/>